<sequence length="44" mass="5223">MRRTGRRIRMVRTHDVPGPLRQGKIHGPAVAKMRYERGARRIRE</sequence>
<proteinExistence type="predicted"/>
<organism evidence="1">
    <name type="scientific">Rhizophora mucronata</name>
    <name type="common">Asiatic mangrove</name>
    <dbReference type="NCBI Taxonomy" id="61149"/>
    <lineage>
        <taxon>Eukaryota</taxon>
        <taxon>Viridiplantae</taxon>
        <taxon>Streptophyta</taxon>
        <taxon>Embryophyta</taxon>
        <taxon>Tracheophyta</taxon>
        <taxon>Spermatophyta</taxon>
        <taxon>Magnoliopsida</taxon>
        <taxon>eudicotyledons</taxon>
        <taxon>Gunneridae</taxon>
        <taxon>Pentapetalae</taxon>
        <taxon>rosids</taxon>
        <taxon>fabids</taxon>
        <taxon>Malpighiales</taxon>
        <taxon>Rhizophoraceae</taxon>
        <taxon>Rhizophora</taxon>
    </lineage>
</organism>
<reference evidence="1" key="1">
    <citation type="submission" date="2018-02" db="EMBL/GenBank/DDBJ databases">
        <title>Rhizophora mucronata_Transcriptome.</title>
        <authorList>
            <person name="Meera S.P."/>
            <person name="Sreeshan A."/>
            <person name="Augustine A."/>
        </authorList>
    </citation>
    <scope>NUCLEOTIDE SEQUENCE</scope>
    <source>
        <tissue evidence="1">Leaf</tissue>
    </source>
</reference>
<name>A0A2P2PWA9_RHIMU</name>
<dbReference type="AlphaFoldDB" id="A0A2P2PWA9"/>
<accession>A0A2P2PWA9</accession>
<dbReference type="EMBL" id="GGEC01078537">
    <property type="protein sequence ID" value="MBX59021.1"/>
    <property type="molecule type" value="Transcribed_RNA"/>
</dbReference>
<protein>
    <submittedName>
        <fullName evidence="1">Uncharacterized protein</fullName>
    </submittedName>
</protein>
<evidence type="ECO:0000313" key="1">
    <source>
        <dbReference type="EMBL" id="MBX59021.1"/>
    </source>
</evidence>